<feature type="domain" description="2EXR" evidence="1">
    <location>
        <begin position="20"/>
        <end position="108"/>
    </location>
</feature>
<dbReference type="PANTHER" id="PTHR35910:SF6">
    <property type="entry name" value="2EXR DOMAIN-CONTAINING PROTEIN"/>
    <property type="match status" value="1"/>
</dbReference>
<dbReference type="Pfam" id="PF20150">
    <property type="entry name" value="2EXR"/>
    <property type="match status" value="1"/>
</dbReference>
<protein>
    <recommendedName>
        <fullName evidence="1">2EXR domain-containing protein</fullName>
    </recommendedName>
</protein>
<dbReference type="AlphaFoldDB" id="A0A1L7WIP4"/>
<reference evidence="2 3" key="1">
    <citation type="submission" date="2016-03" db="EMBL/GenBank/DDBJ databases">
        <authorList>
            <person name="Ploux O."/>
        </authorList>
    </citation>
    <scope>NUCLEOTIDE SEQUENCE [LARGE SCALE GENOMIC DNA]</scope>
    <source>
        <strain evidence="2 3">UAMH 11012</strain>
    </source>
</reference>
<organism evidence="2 3">
    <name type="scientific">Phialocephala subalpina</name>
    <dbReference type="NCBI Taxonomy" id="576137"/>
    <lineage>
        <taxon>Eukaryota</taxon>
        <taxon>Fungi</taxon>
        <taxon>Dikarya</taxon>
        <taxon>Ascomycota</taxon>
        <taxon>Pezizomycotina</taxon>
        <taxon>Leotiomycetes</taxon>
        <taxon>Helotiales</taxon>
        <taxon>Mollisiaceae</taxon>
        <taxon>Phialocephala</taxon>
        <taxon>Phialocephala fortinii species complex</taxon>
    </lineage>
</organism>
<name>A0A1L7WIP4_9HELO</name>
<dbReference type="OrthoDB" id="3546385at2759"/>
<evidence type="ECO:0000313" key="2">
    <source>
        <dbReference type="EMBL" id="CZR52635.1"/>
    </source>
</evidence>
<evidence type="ECO:0000313" key="3">
    <source>
        <dbReference type="Proteomes" id="UP000184330"/>
    </source>
</evidence>
<dbReference type="EMBL" id="FJOG01000003">
    <property type="protein sequence ID" value="CZR52635.1"/>
    <property type="molecule type" value="Genomic_DNA"/>
</dbReference>
<dbReference type="Proteomes" id="UP000184330">
    <property type="component" value="Unassembled WGS sequence"/>
</dbReference>
<keyword evidence="3" id="KW-1185">Reference proteome</keyword>
<sequence>METSYQSYMSSHTSVPTTFFAIFPKLPTEIRNEIWHFSLPRFRYVKVKSAPTGFLNSSQAVKTNHRVRFSTKVPRLLSVCKEPRAVALDYYPPQLHNYLGGFAINLDYTTGIFYFSDANIAAMYDLISPPYVFTTLGKSEVRGFLSNARQIVVGGPFRMSSSRDVEDVRKANLLHIMWKENIGGKLEASPPICFMQLTQIEDMVGTGMNIFGGTFS</sequence>
<accession>A0A1L7WIP4</accession>
<evidence type="ECO:0000259" key="1">
    <source>
        <dbReference type="Pfam" id="PF20150"/>
    </source>
</evidence>
<proteinExistence type="predicted"/>
<dbReference type="InterPro" id="IPR045518">
    <property type="entry name" value="2EXR"/>
</dbReference>
<dbReference type="PANTHER" id="PTHR35910">
    <property type="entry name" value="2EXR DOMAIN-CONTAINING PROTEIN"/>
    <property type="match status" value="1"/>
</dbReference>
<gene>
    <name evidence="2" type="ORF">PAC_02512</name>
</gene>